<organism evidence="1 2">
    <name type="scientific">Skermanella aerolata</name>
    <dbReference type="NCBI Taxonomy" id="393310"/>
    <lineage>
        <taxon>Bacteria</taxon>
        <taxon>Pseudomonadati</taxon>
        <taxon>Pseudomonadota</taxon>
        <taxon>Alphaproteobacteria</taxon>
        <taxon>Rhodospirillales</taxon>
        <taxon>Azospirillaceae</taxon>
        <taxon>Skermanella</taxon>
    </lineage>
</organism>
<dbReference type="AlphaFoldDB" id="A0A512E013"/>
<sequence>MYAAVPLLSRACPSSAGWLDDLVREIAEKPEASWWLTSAGRRHVSVNRALPFELRVAAALPATLFDRWLDRLGHDDLLRLLSGAAPRSITADVHQLPLDKLLERADVRRQAVEGVFEACFAPAAASDGD</sequence>
<reference evidence="1 2" key="1">
    <citation type="submission" date="2019-07" db="EMBL/GenBank/DDBJ databases">
        <title>Whole genome shotgun sequence of Skermanella aerolata NBRC 106429.</title>
        <authorList>
            <person name="Hosoyama A."/>
            <person name="Uohara A."/>
            <person name="Ohji S."/>
            <person name="Ichikawa N."/>
        </authorList>
    </citation>
    <scope>NUCLEOTIDE SEQUENCE [LARGE SCALE GENOMIC DNA]</scope>
    <source>
        <strain evidence="1 2">NBRC 106429</strain>
    </source>
</reference>
<keyword evidence="2" id="KW-1185">Reference proteome</keyword>
<dbReference type="EMBL" id="BJYZ01000034">
    <property type="protein sequence ID" value="GEO42032.1"/>
    <property type="molecule type" value="Genomic_DNA"/>
</dbReference>
<gene>
    <name evidence="1" type="ORF">SAE02_61800</name>
</gene>
<name>A0A512E013_9PROT</name>
<accession>A0A512E013</accession>
<evidence type="ECO:0000313" key="1">
    <source>
        <dbReference type="EMBL" id="GEO42032.1"/>
    </source>
</evidence>
<evidence type="ECO:0000313" key="2">
    <source>
        <dbReference type="Proteomes" id="UP000321523"/>
    </source>
</evidence>
<protein>
    <submittedName>
        <fullName evidence="1">Uncharacterized protein</fullName>
    </submittedName>
</protein>
<proteinExistence type="predicted"/>
<comment type="caution">
    <text evidence="1">The sequence shown here is derived from an EMBL/GenBank/DDBJ whole genome shotgun (WGS) entry which is preliminary data.</text>
</comment>
<dbReference type="RefSeq" id="WP_044434691.1">
    <property type="nucleotide sequence ID" value="NZ_BJYZ01000034.1"/>
</dbReference>
<dbReference type="Proteomes" id="UP000321523">
    <property type="component" value="Unassembled WGS sequence"/>
</dbReference>